<dbReference type="GO" id="GO:0008292">
    <property type="term" value="P:acetylcholine biosynthetic process"/>
    <property type="evidence" value="ECO:0007669"/>
    <property type="project" value="TreeGrafter"/>
</dbReference>
<keyword evidence="4 14" id="KW-0812">Transmembrane</keyword>
<reference evidence="16" key="1">
    <citation type="submission" date="2025-08" db="UniProtKB">
        <authorList>
            <consortium name="RefSeq"/>
        </authorList>
    </citation>
    <scope>IDENTIFICATION</scope>
    <source>
        <tissue evidence="16">Whole sample</tissue>
    </source>
</reference>
<evidence type="ECO:0000256" key="6">
    <source>
        <dbReference type="ARBA" id="ARBA00022979"/>
    </source>
</evidence>
<dbReference type="InterPro" id="IPR001734">
    <property type="entry name" value="Na/solute_symporter"/>
</dbReference>
<keyword evidence="6" id="KW-0530">Neurotransmitter biosynthesis</keyword>
<keyword evidence="15" id="KW-1185">Reference proteome</keyword>
<dbReference type="RefSeq" id="XP_022318350.1">
    <property type="nucleotide sequence ID" value="XM_022462642.1"/>
</dbReference>
<dbReference type="PANTHER" id="PTHR45897:SF4">
    <property type="entry name" value="HIGH-AFFINITY CHOLINE TRANSPORTER 1"/>
    <property type="match status" value="1"/>
</dbReference>
<evidence type="ECO:0000256" key="2">
    <source>
        <dbReference type="ARBA" id="ARBA00006434"/>
    </source>
</evidence>
<evidence type="ECO:0000256" key="13">
    <source>
        <dbReference type="RuleBase" id="RU362091"/>
    </source>
</evidence>
<keyword evidence="10 14" id="KW-0472">Membrane</keyword>
<dbReference type="InterPro" id="IPR052244">
    <property type="entry name" value="Choline_transporter"/>
</dbReference>
<dbReference type="GO" id="GO:0005307">
    <property type="term" value="F:choline:sodium symporter activity"/>
    <property type="evidence" value="ECO:0007669"/>
    <property type="project" value="TreeGrafter"/>
</dbReference>
<keyword evidence="11" id="KW-0325">Glycoprotein</keyword>
<evidence type="ECO:0000313" key="15">
    <source>
        <dbReference type="Proteomes" id="UP000694844"/>
    </source>
</evidence>
<dbReference type="FunFam" id="1.20.1730.10:FF:000008">
    <property type="entry name" value="High affinity choline transporter 1"/>
    <property type="match status" value="1"/>
</dbReference>
<dbReference type="PROSITE" id="PS50283">
    <property type="entry name" value="NA_SOLUT_SYMP_3"/>
    <property type="match status" value="1"/>
</dbReference>
<protein>
    <submittedName>
        <fullName evidence="16">High-affinity choline transporter 1-like isoform X1</fullName>
    </submittedName>
</protein>
<comment type="similarity">
    <text evidence="2 13">Belongs to the sodium:solute symporter (SSF) (TC 2.A.21) family.</text>
</comment>
<feature type="transmembrane region" description="Helical" evidence="14">
    <location>
        <begin position="424"/>
        <end position="446"/>
    </location>
</feature>
<evidence type="ECO:0000256" key="3">
    <source>
        <dbReference type="ARBA" id="ARBA00022448"/>
    </source>
</evidence>
<evidence type="ECO:0000256" key="10">
    <source>
        <dbReference type="ARBA" id="ARBA00023136"/>
    </source>
</evidence>
<dbReference type="GeneID" id="111121377"/>
<evidence type="ECO:0000256" key="7">
    <source>
        <dbReference type="ARBA" id="ARBA00022989"/>
    </source>
</evidence>
<feature type="transmembrane region" description="Helical" evidence="14">
    <location>
        <begin position="398"/>
        <end position="418"/>
    </location>
</feature>
<sequence>MILGHLPLCDYLIKIICQAKILPDINSMVLNIAGLVAVIIFYIIILVIGLWAARRTKGETNSENVMLAGRNIGSIVGVFTMTATWVGGGFINGTAESVYRDGLVNCPAPLGYCISLAMGGLFFARRMREHGYVTMLDPFTRKYGERMGGLIYIPALLGEVFWSGAILAALGSTLRVIIGLSQEVAIIASACIAVFYTLFGGLYSVAYTDVVQLICIFIGLWVCIPFAMTNDVVENITVNSTTKWIKTVDSDAGVYADSFLLLVFGGVPWQVYFQRVLSARTARASQYLSYLGALGCLIMSVPSILIGAVAVNADWNRTAYVTRDGFNVSDLPNRASDILPLVLQYLTPNWVSFFGLGAVSAAVMSSADSSILSASCMFARNIYKMIFRQKASEKEVIWVMRIAIFGVGALATAMAINVNSIYTLWYLCSDLVYVVLFPQLLCVIYMKKSNTYGSLLGYIVGMFFRIAGGEPSLGIGTLIKYPYYSEEHGQIFPFKTLCMIMSLVTIVVVSYVVDMLFKKGILDHRYDVFKCGFSQNTFDVSPHKNNLTLDHATLDATNSGFTPPVEEVKVTRDV</sequence>
<feature type="transmembrane region" description="Helical" evidence="14">
    <location>
        <begin position="32"/>
        <end position="53"/>
    </location>
</feature>
<evidence type="ECO:0000256" key="1">
    <source>
        <dbReference type="ARBA" id="ARBA00004141"/>
    </source>
</evidence>
<feature type="transmembrane region" description="Helical" evidence="14">
    <location>
        <begin position="350"/>
        <end position="378"/>
    </location>
</feature>
<proteinExistence type="inferred from homology"/>
<evidence type="ECO:0000256" key="14">
    <source>
        <dbReference type="SAM" id="Phobius"/>
    </source>
</evidence>
<feature type="transmembrane region" description="Helical" evidence="14">
    <location>
        <begin position="210"/>
        <end position="228"/>
    </location>
</feature>
<name>A0A8B8CRI7_CRAVI</name>
<feature type="transmembrane region" description="Helical" evidence="14">
    <location>
        <begin position="65"/>
        <end position="87"/>
    </location>
</feature>
<evidence type="ECO:0000256" key="9">
    <source>
        <dbReference type="ARBA" id="ARBA00023065"/>
    </source>
</evidence>
<evidence type="ECO:0000256" key="11">
    <source>
        <dbReference type="ARBA" id="ARBA00023180"/>
    </source>
</evidence>
<keyword evidence="8" id="KW-0915">Sodium</keyword>
<evidence type="ECO:0000256" key="8">
    <source>
        <dbReference type="ARBA" id="ARBA00023053"/>
    </source>
</evidence>
<feature type="transmembrane region" description="Helical" evidence="14">
    <location>
        <begin position="150"/>
        <end position="178"/>
    </location>
</feature>
<dbReference type="CDD" id="cd11474">
    <property type="entry name" value="SLC5sbd_CHT"/>
    <property type="match status" value="1"/>
</dbReference>
<evidence type="ECO:0000256" key="5">
    <source>
        <dbReference type="ARBA" id="ARBA00022847"/>
    </source>
</evidence>
<feature type="transmembrane region" description="Helical" evidence="14">
    <location>
        <begin position="184"/>
        <end position="203"/>
    </location>
</feature>
<keyword evidence="5" id="KW-0769">Symport</keyword>
<feature type="transmembrane region" description="Helical" evidence="14">
    <location>
        <begin position="290"/>
        <end position="311"/>
    </location>
</feature>
<keyword evidence="3" id="KW-0813">Transport</keyword>
<gene>
    <name evidence="16" type="primary">LOC111121377</name>
</gene>
<dbReference type="InterPro" id="IPR038377">
    <property type="entry name" value="Na/Glc_symporter_sf"/>
</dbReference>
<accession>A0A8B8CRI7</accession>
<dbReference type="GO" id="GO:0005886">
    <property type="term" value="C:plasma membrane"/>
    <property type="evidence" value="ECO:0007669"/>
    <property type="project" value="TreeGrafter"/>
</dbReference>
<comment type="subcellular location">
    <subcellularLocation>
        <location evidence="1">Membrane</location>
        <topology evidence="1">Multi-pass membrane protein</topology>
    </subcellularLocation>
</comment>
<feature type="transmembrane region" description="Helical" evidence="14">
    <location>
        <begin position="458"/>
        <end position="479"/>
    </location>
</feature>
<keyword evidence="12" id="KW-0739">Sodium transport</keyword>
<dbReference type="Gene3D" id="1.20.1730.10">
    <property type="entry name" value="Sodium/glucose cotransporter"/>
    <property type="match status" value="1"/>
</dbReference>
<dbReference type="PANTHER" id="PTHR45897">
    <property type="entry name" value="HIGH-AFFINITY CHOLINE TRANSPORTER 1"/>
    <property type="match status" value="1"/>
</dbReference>
<dbReference type="KEGG" id="cvn:111121377"/>
<organism evidence="15 16">
    <name type="scientific">Crassostrea virginica</name>
    <name type="common">Eastern oyster</name>
    <dbReference type="NCBI Taxonomy" id="6565"/>
    <lineage>
        <taxon>Eukaryota</taxon>
        <taxon>Metazoa</taxon>
        <taxon>Spiralia</taxon>
        <taxon>Lophotrochozoa</taxon>
        <taxon>Mollusca</taxon>
        <taxon>Bivalvia</taxon>
        <taxon>Autobranchia</taxon>
        <taxon>Pteriomorphia</taxon>
        <taxon>Ostreida</taxon>
        <taxon>Ostreoidea</taxon>
        <taxon>Ostreidae</taxon>
        <taxon>Crassostrea</taxon>
    </lineage>
</organism>
<evidence type="ECO:0000256" key="4">
    <source>
        <dbReference type="ARBA" id="ARBA00022692"/>
    </source>
</evidence>
<dbReference type="Proteomes" id="UP000694844">
    <property type="component" value="Chromosome 2"/>
</dbReference>
<keyword evidence="9" id="KW-0406">Ion transport</keyword>
<dbReference type="Pfam" id="PF00474">
    <property type="entry name" value="SSF"/>
    <property type="match status" value="1"/>
</dbReference>
<feature type="transmembrane region" description="Helical" evidence="14">
    <location>
        <begin position="107"/>
        <end position="124"/>
    </location>
</feature>
<dbReference type="AlphaFoldDB" id="A0A8B8CRI7"/>
<dbReference type="OrthoDB" id="546820at2759"/>
<evidence type="ECO:0000256" key="12">
    <source>
        <dbReference type="ARBA" id="ARBA00023201"/>
    </source>
</evidence>
<keyword evidence="7 14" id="KW-1133">Transmembrane helix</keyword>
<feature type="transmembrane region" description="Helical" evidence="14">
    <location>
        <begin position="252"/>
        <end position="269"/>
    </location>
</feature>
<evidence type="ECO:0000313" key="16">
    <source>
        <dbReference type="RefSeq" id="XP_022318350.1"/>
    </source>
</evidence>
<feature type="transmembrane region" description="Helical" evidence="14">
    <location>
        <begin position="491"/>
        <end position="513"/>
    </location>
</feature>